<reference evidence="1" key="2">
    <citation type="submission" date="2015-02" db="UniProtKB">
        <authorList>
            <consortium name="EnsemblMetazoa"/>
        </authorList>
    </citation>
    <scope>IDENTIFICATION</scope>
</reference>
<name>T1IR99_STRMM</name>
<reference evidence="2" key="1">
    <citation type="submission" date="2011-05" db="EMBL/GenBank/DDBJ databases">
        <authorList>
            <person name="Richards S.R."/>
            <person name="Qu J."/>
            <person name="Jiang H."/>
            <person name="Jhangiani S.N."/>
            <person name="Agravi P."/>
            <person name="Goodspeed R."/>
            <person name="Gross S."/>
            <person name="Mandapat C."/>
            <person name="Jackson L."/>
            <person name="Mathew T."/>
            <person name="Pu L."/>
            <person name="Thornton R."/>
            <person name="Saada N."/>
            <person name="Wilczek-Boney K.B."/>
            <person name="Lee S."/>
            <person name="Kovar C."/>
            <person name="Wu Y."/>
            <person name="Scherer S.E."/>
            <person name="Worley K.C."/>
            <person name="Muzny D.M."/>
            <person name="Gibbs R."/>
        </authorList>
    </citation>
    <scope>NUCLEOTIDE SEQUENCE</scope>
    <source>
        <strain evidence="2">Brora</strain>
    </source>
</reference>
<organism evidence="1 2">
    <name type="scientific">Strigamia maritima</name>
    <name type="common">European centipede</name>
    <name type="synonym">Geophilus maritimus</name>
    <dbReference type="NCBI Taxonomy" id="126957"/>
    <lineage>
        <taxon>Eukaryota</taxon>
        <taxon>Metazoa</taxon>
        <taxon>Ecdysozoa</taxon>
        <taxon>Arthropoda</taxon>
        <taxon>Myriapoda</taxon>
        <taxon>Chilopoda</taxon>
        <taxon>Pleurostigmophora</taxon>
        <taxon>Geophilomorpha</taxon>
        <taxon>Linotaeniidae</taxon>
        <taxon>Strigamia</taxon>
    </lineage>
</organism>
<sequence length="68" mass="8173">MTSNELLWRVIHQNDDGWFGLQLSQQRSMSALTEQRTTPLRQQLATVCYQLSTFYFFHRFWNGAKIYL</sequence>
<protein>
    <submittedName>
        <fullName evidence="1">Uncharacterized protein</fullName>
    </submittedName>
</protein>
<dbReference type="Proteomes" id="UP000014500">
    <property type="component" value="Unassembled WGS sequence"/>
</dbReference>
<dbReference type="EnsemblMetazoa" id="SMAR003585-RA">
    <property type="protein sequence ID" value="SMAR003585-PA"/>
    <property type="gene ID" value="SMAR003585"/>
</dbReference>
<keyword evidence="2" id="KW-1185">Reference proteome</keyword>
<dbReference type="HOGENOM" id="CLU_2797186_0_0_1"/>
<dbReference type="AlphaFoldDB" id="T1IR99"/>
<accession>T1IR99</accession>
<proteinExistence type="predicted"/>
<evidence type="ECO:0000313" key="1">
    <source>
        <dbReference type="EnsemblMetazoa" id="SMAR003585-PA"/>
    </source>
</evidence>
<evidence type="ECO:0000313" key="2">
    <source>
        <dbReference type="Proteomes" id="UP000014500"/>
    </source>
</evidence>
<dbReference type="EMBL" id="JH431342">
    <property type="status" value="NOT_ANNOTATED_CDS"/>
    <property type="molecule type" value="Genomic_DNA"/>
</dbReference>